<dbReference type="OrthoDB" id="2942610at2"/>
<dbReference type="KEGG" id="tfr:BR63_19135"/>
<keyword evidence="2" id="KW-1185">Reference proteome</keyword>
<gene>
    <name evidence="1" type="ORF">BR63_19135</name>
</gene>
<evidence type="ECO:0000313" key="1">
    <source>
        <dbReference type="EMBL" id="QNB48515.1"/>
    </source>
</evidence>
<name>A0A7G6E8W1_THEFR</name>
<dbReference type="EMBL" id="CP045798">
    <property type="protein sequence ID" value="QNB48515.1"/>
    <property type="molecule type" value="Genomic_DNA"/>
</dbReference>
<protein>
    <submittedName>
        <fullName evidence="1">Uncharacterized protein</fullName>
    </submittedName>
</protein>
<sequence length="78" mass="9178">MPDNISVKPTPIQRNPLDVATELTQLYFSRQPFDTVEDIQNAFLQFYSVAEFAEKTSLKYMANYTPEQLKEIIEKIYR</sequence>
<organism evidence="1 2">
    <name type="scientific">Thermanaerosceptrum fracticalcis</name>
    <dbReference type="NCBI Taxonomy" id="1712410"/>
    <lineage>
        <taxon>Bacteria</taxon>
        <taxon>Bacillati</taxon>
        <taxon>Bacillota</taxon>
        <taxon>Clostridia</taxon>
        <taxon>Eubacteriales</taxon>
        <taxon>Peptococcaceae</taxon>
        <taxon>Thermanaerosceptrum</taxon>
    </lineage>
</organism>
<dbReference type="AlphaFoldDB" id="A0A7G6E8W1"/>
<proteinExistence type="predicted"/>
<dbReference type="Proteomes" id="UP000515847">
    <property type="component" value="Chromosome"/>
</dbReference>
<reference evidence="1 2" key="1">
    <citation type="journal article" date="2019" name="Front. Microbiol.">
        <title>Thermoanaerosceptrum fracticalcis gen. nov. sp. nov., a Novel Fumarate-Fermenting Microorganism From a Deep Fractured Carbonate Aquifer of the US Great Basin.</title>
        <authorList>
            <person name="Hamilton-Brehm S.D."/>
            <person name="Stewart L.E."/>
            <person name="Zavarin M."/>
            <person name="Caldwell M."/>
            <person name="Lawson P.A."/>
            <person name="Onstott T.C."/>
            <person name="Grzymski J."/>
            <person name="Neveux I."/>
            <person name="Lollar B.S."/>
            <person name="Russell C.E."/>
            <person name="Moser D.P."/>
        </authorList>
    </citation>
    <scope>NUCLEOTIDE SEQUENCE [LARGE SCALE GENOMIC DNA]</scope>
    <source>
        <strain evidence="1 2">DRI-13</strain>
    </source>
</reference>
<accession>A0A7G6E8W1</accession>
<evidence type="ECO:0000313" key="2">
    <source>
        <dbReference type="Proteomes" id="UP000515847"/>
    </source>
</evidence>